<sequence>MAKLAQVLLLFSLAMATQLVHSTIEDPKEVDEWFQKIQYSKEKVSQLHFYFHDIVSGKNPSAVEVAKASITMKSPTLFGLVSIFDDPLTEGPEPTSKLVGRAQGLYGSAGQQELGLLVAMNLAFTTGKFNGSSLTVLGRNAALKPLREMPIIGGTGAFRLARGFATAKTHLFNFTTGDAIVEYHVVAIHY</sequence>
<reference evidence="5" key="1">
    <citation type="submission" date="2018-02" db="EMBL/GenBank/DDBJ databases">
        <authorList>
            <person name="Cohen D.B."/>
            <person name="Kent A.D."/>
        </authorList>
    </citation>
    <scope>NUCLEOTIDE SEQUENCE</scope>
</reference>
<dbReference type="PANTHER" id="PTHR21495">
    <property type="entry name" value="NUCLEOPORIN-RELATED"/>
    <property type="match status" value="1"/>
</dbReference>
<dbReference type="InterPro" id="IPR044859">
    <property type="entry name" value="Allene_oxi_cyc_Dirigent"/>
</dbReference>
<feature type="chain" id="PRO_5014489473" description="Dirigent protein" evidence="4">
    <location>
        <begin position="23"/>
        <end position="190"/>
    </location>
</feature>
<dbReference type="Gene3D" id="2.40.480.10">
    <property type="entry name" value="Allene oxide cyclase-like"/>
    <property type="match status" value="1"/>
</dbReference>
<feature type="signal peptide" evidence="4">
    <location>
        <begin position="1"/>
        <end position="22"/>
    </location>
</feature>
<comment type="function">
    <text evidence="4">Dirigent proteins impart stereoselectivity on the phenoxy radical-coupling reaction, yielding optically active lignans from two molecules of coniferyl alcohol in the biosynthesis of lignans, flavonolignans, and alkaloids and thus plays a central role in plant secondary metabolism.</text>
</comment>
<comment type="subunit">
    <text evidence="2 4">Homodimer.</text>
</comment>
<keyword evidence="4" id="KW-0052">Apoplast</keyword>
<keyword evidence="3 4" id="KW-0964">Secreted</keyword>
<dbReference type="GO" id="GO:0009699">
    <property type="term" value="P:phenylpropanoid biosynthetic process"/>
    <property type="evidence" value="ECO:0007669"/>
    <property type="project" value="UniProtKB-ARBA"/>
</dbReference>
<dbReference type="Pfam" id="PF03018">
    <property type="entry name" value="Dirigent"/>
    <property type="match status" value="1"/>
</dbReference>
<evidence type="ECO:0000256" key="4">
    <source>
        <dbReference type="RuleBase" id="RU363099"/>
    </source>
</evidence>
<organism evidence="5">
    <name type="scientific">Fagus sylvatica</name>
    <name type="common">Beechnut</name>
    <dbReference type="NCBI Taxonomy" id="28930"/>
    <lineage>
        <taxon>Eukaryota</taxon>
        <taxon>Viridiplantae</taxon>
        <taxon>Streptophyta</taxon>
        <taxon>Embryophyta</taxon>
        <taxon>Tracheophyta</taxon>
        <taxon>Spermatophyta</taxon>
        <taxon>Magnoliopsida</taxon>
        <taxon>eudicotyledons</taxon>
        <taxon>Gunneridae</taxon>
        <taxon>Pentapetalae</taxon>
        <taxon>rosids</taxon>
        <taxon>fabids</taxon>
        <taxon>Fagales</taxon>
        <taxon>Fagaceae</taxon>
        <taxon>Fagus</taxon>
    </lineage>
</organism>
<proteinExistence type="inferred from homology"/>
<dbReference type="InterPro" id="IPR004265">
    <property type="entry name" value="Dirigent"/>
</dbReference>
<dbReference type="AlphaFoldDB" id="A0A2N9IKQ1"/>
<dbReference type="EMBL" id="OIVN01005924">
    <property type="protein sequence ID" value="SPD24531.1"/>
    <property type="molecule type" value="Genomic_DNA"/>
</dbReference>
<name>A0A2N9IKQ1_FAGSY</name>
<comment type="subcellular location">
    <subcellularLocation>
        <location evidence="4">Secreted</location>
        <location evidence="4">Extracellular space</location>
        <location evidence="4">Apoplast</location>
    </subcellularLocation>
</comment>
<gene>
    <name evidence="5" type="ORF">FSB_LOCUS52413</name>
</gene>
<evidence type="ECO:0000256" key="2">
    <source>
        <dbReference type="ARBA" id="ARBA00011738"/>
    </source>
</evidence>
<keyword evidence="4" id="KW-0732">Signal</keyword>
<dbReference type="GO" id="GO:0048046">
    <property type="term" value="C:apoplast"/>
    <property type="evidence" value="ECO:0007669"/>
    <property type="project" value="UniProtKB-SubCell"/>
</dbReference>
<evidence type="ECO:0000256" key="3">
    <source>
        <dbReference type="ARBA" id="ARBA00022525"/>
    </source>
</evidence>
<protein>
    <recommendedName>
        <fullName evidence="4">Dirigent protein</fullName>
    </recommendedName>
</protein>
<evidence type="ECO:0000256" key="1">
    <source>
        <dbReference type="ARBA" id="ARBA00010746"/>
    </source>
</evidence>
<accession>A0A2N9IKQ1</accession>
<evidence type="ECO:0000313" key="5">
    <source>
        <dbReference type="EMBL" id="SPD24531.1"/>
    </source>
</evidence>
<comment type="similarity">
    <text evidence="1 4">Belongs to the plant dirigent protein family.</text>
</comment>